<dbReference type="CDD" id="cd23808">
    <property type="entry name" value="UBCc_UBE2W"/>
    <property type="match status" value="1"/>
</dbReference>
<proteinExistence type="predicted"/>
<protein>
    <recommendedName>
        <fullName evidence="2">UBC core domain-containing protein</fullName>
    </recommendedName>
</protein>
<sequence>MSSTLRTKRLLRELRQIKKSSGHITLESFDNIDRWVVRLRGVKGTIYEDEEYSLLFEFPKDYPLEAPVVTFVGDSPVHPHVYSNGHICLSILYMHWCPVLTVDAICQSILSMLSGCTKKERPERNDVYVKTAKTSPKDTVWIFDDVDV</sequence>
<dbReference type="AlphaFoldDB" id="A0A9W7Y2M2"/>
<dbReference type="PROSITE" id="PS50127">
    <property type="entry name" value="UBC_2"/>
    <property type="match status" value="1"/>
</dbReference>
<dbReference type="SUPFAM" id="SSF54495">
    <property type="entry name" value="UBC-like"/>
    <property type="match status" value="1"/>
</dbReference>
<dbReference type="EMBL" id="JANBOJ010000001">
    <property type="protein sequence ID" value="KAJ1725776.1"/>
    <property type="molecule type" value="Genomic_DNA"/>
</dbReference>
<dbReference type="InterPro" id="IPR016135">
    <property type="entry name" value="UBQ-conjugating_enzyme/RWD"/>
</dbReference>
<dbReference type="Proteomes" id="UP001149813">
    <property type="component" value="Unassembled WGS sequence"/>
</dbReference>
<name>A0A9W7Y2M2_9FUNG</name>
<organism evidence="3 4">
    <name type="scientific">Coemansia erecta</name>
    <dbReference type="NCBI Taxonomy" id="147472"/>
    <lineage>
        <taxon>Eukaryota</taxon>
        <taxon>Fungi</taxon>
        <taxon>Fungi incertae sedis</taxon>
        <taxon>Zoopagomycota</taxon>
        <taxon>Kickxellomycotina</taxon>
        <taxon>Kickxellomycetes</taxon>
        <taxon>Kickxellales</taxon>
        <taxon>Kickxellaceae</taxon>
        <taxon>Coemansia</taxon>
    </lineage>
</organism>
<keyword evidence="4" id="KW-1185">Reference proteome</keyword>
<dbReference type="SMART" id="SM00212">
    <property type="entry name" value="UBCc"/>
    <property type="match status" value="1"/>
</dbReference>
<gene>
    <name evidence="3" type="ORF">LPJ53_000037</name>
</gene>
<evidence type="ECO:0000259" key="2">
    <source>
        <dbReference type="PROSITE" id="PS50127"/>
    </source>
</evidence>
<accession>A0A9W7Y2M2</accession>
<reference evidence="3" key="1">
    <citation type="submission" date="2022-07" db="EMBL/GenBank/DDBJ databases">
        <title>Phylogenomic reconstructions and comparative analyses of Kickxellomycotina fungi.</title>
        <authorList>
            <person name="Reynolds N.K."/>
            <person name="Stajich J.E."/>
            <person name="Barry K."/>
            <person name="Grigoriev I.V."/>
            <person name="Crous P."/>
            <person name="Smith M.E."/>
        </authorList>
    </citation>
    <scope>NUCLEOTIDE SEQUENCE</scope>
    <source>
        <strain evidence="3">NBRC 32514</strain>
    </source>
</reference>
<dbReference type="InterPro" id="IPR050113">
    <property type="entry name" value="Ub_conjugating_enzyme"/>
</dbReference>
<comment type="caution">
    <text evidence="3">The sequence shown here is derived from an EMBL/GenBank/DDBJ whole genome shotgun (WGS) entry which is preliminary data.</text>
</comment>
<feature type="domain" description="UBC core" evidence="2">
    <location>
        <begin position="5"/>
        <end position="148"/>
    </location>
</feature>
<dbReference type="Pfam" id="PF00179">
    <property type="entry name" value="UQ_con"/>
    <property type="match status" value="1"/>
</dbReference>
<evidence type="ECO:0000256" key="1">
    <source>
        <dbReference type="ARBA" id="ARBA00022786"/>
    </source>
</evidence>
<dbReference type="PANTHER" id="PTHR24067">
    <property type="entry name" value="UBIQUITIN-CONJUGATING ENZYME E2"/>
    <property type="match status" value="1"/>
</dbReference>
<keyword evidence="1" id="KW-0833">Ubl conjugation pathway</keyword>
<evidence type="ECO:0000313" key="4">
    <source>
        <dbReference type="Proteomes" id="UP001149813"/>
    </source>
</evidence>
<evidence type="ECO:0000313" key="3">
    <source>
        <dbReference type="EMBL" id="KAJ1725776.1"/>
    </source>
</evidence>
<dbReference type="InterPro" id="IPR000608">
    <property type="entry name" value="UBC"/>
</dbReference>
<dbReference type="OrthoDB" id="406833at2759"/>
<dbReference type="Gene3D" id="3.10.110.10">
    <property type="entry name" value="Ubiquitin Conjugating Enzyme"/>
    <property type="match status" value="1"/>
</dbReference>